<evidence type="ECO:0000256" key="1">
    <source>
        <dbReference type="SAM" id="MobiDB-lite"/>
    </source>
</evidence>
<dbReference type="GeneID" id="54347625"/>
<dbReference type="PANTHER" id="PTHR42085">
    <property type="entry name" value="F-BOX DOMAIN-CONTAINING PROTEIN"/>
    <property type="match status" value="1"/>
</dbReference>
<dbReference type="RefSeq" id="XP_033449456.1">
    <property type="nucleotide sequence ID" value="XM_033589975.1"/>
</dbReference>
<feature type="compositionally biased region" description="Low complexity" evidence="1">
    <location>
        <begin position="12"/>
        <end position="23"/>
    </location>
</feature>
<organism evidence="2 3">
    <name type="scientific">Didymella exigua CBS 183.55</name>
    <dbReference type="NCBI Taxonomy" id="1150837"/>
    <lineage>
        <taxon>Eukaryota</taxon>
        <taxon>Fungi</taxon>
        <taxon>Dikarya</taxon>
        <taxon>Ascomycota</taxon>
        <taxon>Pezizomycotina</taxon>
        <taxon>Dothideomycetes</taxon>
        <taxon>Pleosporomycetidae</taxon>
        <taxon>Pleosporales</taxon>
        <taxon>Pleosporineae</taxon>
        <taxon>Didymellaceae</taxon>
        <taxon>Didymella</taxon>
    </lineage>
</organism>
<dbReference type="Proteomes" id="UP000800082">
    <property type="component" value="Unassembled WGS sequence"/>
</dbReference>
<protein>
    <submittedName>
        <fullName evidence="2">Uncharacterized protein</fullName>
    </submittedName>
</protein>
<gene>
    <name evidence="2" type="ORF">M421DRAFT_390023</name>
</gene>
<dbReference type="OrthoDB" id="2951834at2759"/>
<dbReference type="PANTHER" id="PTHR42085:SF8">
    <property type="entry name" value="F-BOX DOMAIN-CONTAINING PROTEIN"/>
    <property type="match status" value="1"/>
</dbReference>
<keyword evidence="3" id="KW-1185">Reference proteome</keyword>
<proteinExistence type="predicted"/>
<dbReference type="AlphaFoldDB" id="A0A6A5RPW8"/>
<name>A0A6A5RPW8_9PLEO</name>
<sequence length="385" mass="43450">MNPSTPRPSTPPRRTGLLTPPSTGGLRKRELFVVPQESPTNPRRQNKSHVHEGELLGEYFKDLNEGSDAHECSAGDFATSASSTTPGAARFEGPKAQSASTTTFVAVLPSGPFPFLKLPLSVRNMIYGHLLVIPAIICVRQKHTVYHDEKKAFLYAERRELLPGIAFDLAQTKVDGFKTHFSRFANINLNILRASKEIFSEARAVMYSKNEFEVVKPSNEQTPEPDFSIPLFPPGYQRLVIRLNIRVRTFYDLDWLLSGGYNVMRNYYRGLDTLTLILEMDSATKGFGRKWSRKKSENWVTYIKRLQRDLADDLFDGVKPRDRTIPTCLNLRVLFSGKTYDGSSGALTEFTGISITDSTKIEQSKHEELRNALVESWELLKKGGR</sequence>
<evidence type="ECO:0000313" key="2">
    <source>
        <dbReference type="EMBL" id="KAF1929208.1"/>
    </source>
</evidence>
<feature type="region of interest" description="Disordered" evidence="1">
    <location>
        <begin position="1"/>
        <end position="50"/>
    </location>
</feature>
<accession>A0A6A5RPW8</accession>
<feature type="compositionally biased region" description="Pro residues" evidence="1">
    <location>
        <begin position="1"/>
        <end position="11"/>
    </location>
</feature>
<evidence type="ECO:0000313" key="3">
    <source>
        <dbReference type="Proteomes" id="UP000800082"/>
    </source>
</evidence>
<dbReference type="EMBL" id="ML978966">
    <property type="protein sequence ID" value="KAF1929208.1"/>
    <property type="molecule type" value="Genomic_DNA"/>
</dbReference>
<dbReference type="InterPro" id="IPR038883">
    <property type="entry name" value="AN11006-like"/>
</dbReference>
<reference evidence="2" key="1">
    <citation type="journal article" date="2020" name="Stud. Mycol.">
        <title>101 Dothideomycetes genomes: a test case for predicting lifestyles and emergence of pathogens.</title>
        <authorList>
            <person name="Haridas S."/>
            <person name="Albert R."/>
            <person name="Binder M."/>
            <person name="Bloem J."/>
            <person name="Labutti K."/>
            <person name="Salamov A."/>
            <person name="Andreopoulos B."/>
            <person name="Baker S."/>
            <person name="Barry K."/>
            <person name="Bills G."/>
            <person name="Bluhm B."/>
            <person name="Cannon C."/>
            <person name="Castanera R."/>
            <person name="Culley D."/>
            <person name="Daum C."/>
            <person name="Ezra D."/>
            <person name="Gonzalez J."/>
            <person name="Henrissat B."/>
            <person name="Kuo A."/>
            <person name="Liang C."/>
            <person name="Lipzen A."/>
            <person name="Lutzoni F."/>
            <person name="Magnuson J."/>
            <person name="Mondo S."/>
            <person name="Nolan M."/>
            <person name="Ohm R."/>
            <person name="Pangilinan J."/>
            <person name="Park H.-J."/>
            <person name="Ramirez L."/>
            <person name="Alfaro M."/>
            <person name="Sun H."/>
            <person name="Tritt A."/>
            <person name="Yoshinaga Y."/>
            <person name="Zwiers L.-H."/>
            <person name="Turgeon B."/>
            <person name="Goodwin S."/>
            <person name="Spatafora J."/>
            <person name="Crous P."/>
            <person name="Grigoriev I."/>
        </authorList>
    </citation>
    <scope>NUCLEOTIDE SEQUENCE</scope>
    <source>
        <strain evidence="2">CBS 183.55</strain>
    </source>
</reference>